<dbReference type="InterPro" id="IPR013328">
    <property type="entry name" value="6PGD_dom2"/>
</dbReference>
<dbReference type="SUPFAM" id="SSF48179">
    <property type="entry name" value="6-phosphogluconate dehydrogenase C-terminal domain-like"/>
    <property type="match status" value="1"/>
</dbReference>
<dbReference type="GO" id="GO:0051287">
    <property type="term" value="F:NAD binding"/>
    <property type="evidence" value="ECO:0007669"/>
    <property type="project" value="UniProtKB-UniRule"/>
</dbReference>
<dbReference type="InterPro" id="IPR036291">
    <property type="entry name" value="NAD(P)-bd_dom_sf"/>
</dbReference>
<dbReference type="WBParaSite" id="Smp_168310.1">
    <property type="protein sequence ID" value="Smp_168310.1"/>
    <property type="gene ID" value="Smp_168310"/>
</dbReference>
<sequence length="364" mass="40482">MKQVAVLGGGAWSTAIAKVIADNVSSSNEFCGRIVMYVYDETHNDRNLVDYINKDHINPVYLPSITIPNNVIANSNIAEVVSDADIIVVAYPSRYVQWLIRQINGHVKENAYFVSFCKGLVLYSEENRVKLVSDMIREQTGKSCVVVSGATTAIEIAEQQFTEVTIGAKNYDHGSEVKRLLQTDYLRMVITQDDVGVELCGGIKHVVAIAAGVCGGLKLGDNTKSAVLRIGFWEMSELMKELFPDRGTDWLTIEQSCGMAELFICMSHRTDEVPDIGSDLDLINITVGHKLSRSGSSFSLQQFTKNSKRTYTDGVEYAKLIYKILTTRHRTAHFPLFTGVHRICQNELKPQELLSCLSSHPIHS</sequence>
<dbReference type="PRINTS" id="PR00077">
    <property type="entry name" value="GPDHDRGNASE"/>
</dbReference>
<dbReference type="GO" id="GO:0046168">
    <property type="term" value="P:glycerol-3-phosphate catabolic process"/>
    <property type="evidence" value="ECO:0007669"/>
    <property type="project" value="UniProtKB-UniRule"/>
</dbReference>
<evidence type="ECO:0000259" key="10">
    <source>
        <dbReference type="Pfam" id="PF07479"/>
    </source>
</evidence>
<feature type="binding site" evidence="6">
    <location>
        <position position="153"/>
    </location>
    <ligand>
        <name>NAD(+)</name>
        <dbReference type="ChEBI" id="CHEBI:57540"/>
    </ligand>
</feature>
<dbReference type="InterPro" id="IPR011128">
    <property type="entry name" value="G3P_DH_NAD-dep_N"/>
</dbReference>
<dbReference type="PIRSF" id="PIRSF000114">
    <property type="entry name" value="Glycerol-3-P_dh"/>
    <property type="match status" value="1"/>
</dbReference>
<dbReference type="Pfam" id="PF01210">
    <property type="entry name" value="NAD_Gly3P_dh_N"/>
    <property type="match status" value="1"/>
</dbReference>
<dbReference type="InParanoid" id="A0A3Q0KSF8"/>
<feature type="active site" description="Proton acceptor" evidence="5">
    <location>
        <position position="204"/>
    </location>
</feature>
<dbReference type="GO" id="GO:0005829">
    <property type="term" value="C:cytosol"/>
    <property type="evidence" value="ECO:0007669"/>
    <property type="project" value="TreeGrafter"/>
</dbReference>
<feature type="domain" description="Glycerol-3-phosphate dehydrogenase NAD-dependent C-terminal" evidence="10">
    <location>
        <begin position="193"/>
        <end position="354"/>
    </location>
</feature>
<dbReference type="GO" id="GO:0005975">
    <property type="term" value="P:carbohydrate metabolic process"/>
    <property type="evidence" value="ECO:0007669"/>
    <property type="project" value="InterPro"/>
</dbReference>
<dbReference type="GO" id="GO:0141152">
    <property type="term" value="F:glycerol-3-phosphate dehydrogenase (NAD+) activity"/>
    <property type="evidence" value="ECO:0007669"/>
    <property type="project" value="UniProtKB-UniRule"/>
</dbReference>
<dbReference type="SUPFAM" id="SSF51735">
    <property type="entry name" value="NAD(P)-binding Rossmann-fold domains"/>
    <property type="match status" value="1"/>
</dbReference>
<dbReference type="InterPro" id="IPR006109">
    <property type="entry name" value="G3P_DH_NAD-dep_C"/>
</dbReference>
<dbReference type="Gene3D" id="3.40.50.720">
    <property type="entry name" value="NAD(P)-binding Rossmann-like Domain"/>
    <property type="match status" value="1"/>
</dbReference>
<evidence type="ECO:0000256" key="7">
    <source>
        <dbReference type="RuleBase" id="RU000437"/>
    </source>
</evidence>
<feature type="domain" description="Glycerol-3-phosphate dehydrogenase NAD-dependent N-terminal" evidence="9">
    <location>
        <begin position="3"/>
        <end position="172"/>
    </location>
</feature>
<organism evidence="11 12">
    <name type="scientific">Schistosoma mansoni</name>
    <name type="common">Blood fluke</name>
    <dbReference type="NCBI Taxonomy" id="6183"/>
    <lineage>
        <taxon>Eukaryota</taxon>
        <taxon>Metazoa</taxon>
        <taxon>Spiralia</taxon>
        <taxon>Lophotrochozoa</taxon>
        <taxon>Platyhelminthes</taxon>
        <taxon>Trematoda</taxon>
        <taxon>Digenea</taxon>
        <taxon>Strigeidida</taxon>
        <taxon>Schistosomatoidea</taxon>
        <taxon>Schistosomatidae</taxon>
        <taxon>Schistosoma</taxon>
    </lineage>
</organism>
<dbReference type="Pfam" id="PF07479">
    <property type="entry name" value="NAD_Gly3P_dh_C"/>
    <property type="match status" value="1"/>
</dbReference>
<dbReference type="ExpressionAtlas" id="A0A3Q0KSF8">
    <property type="expression patterns" value="baseline"/>
</dbReference>
<dbReference type="Proteomes" id="UP000008854">
    <property type="component" value="Unassembled WGS sequence"/>
</dbReference>
<comment type="catalytic activity">
    <reaction evidence="4 8">
        <text>sn-glycerol 3-phosphate + NAD(+) = dihydroxyacetone phosphate + NADH + H(+)</text>
        <dbReference type="Rhea" id="RHEA:11092"/>
        <dbReference type="ChEBI" id="CHEBI:15378"/>
        <dbReference type="ChEBI" id="CHEBI:57540"/>
        <dbReference type="ChEBI" id="CHEBI:57597"/>
        <dbReference type="ChEBI" id="CHEBI:57642"/>
        <dbReference type="ChEBI" id="CHEBI:57945"/>
        <dbReference type="EC" id="1.1.1.8"/>
    </reaction>
</comment>
<protein>
    <recommendedName>
        <fullName evidence="8">Glycerol-3-phosphate dehydrogenase [NAD(+)]</fullName>
        <ecNumber evidence="8">1.1.1.8</ecNumber>
    </recommendedName>
</protein>
<dbReference type="PANTHER" id="PTHR11728">
    <property type="entry name" value="GLYCEROL-3-PHOSPHATE DEHYDROGENASE"/>
    <property type="match status" value="1"/>
</dbReference>
<accession>A0A3Q0KSF8</accession>
<dbReference type="AlphaFoldDB" id="A0A3Q0KSF8"/>
<dbReference type="NCBIfam" id="TIGR03376">
    <property type="entry name" value="glycerol3P_DH"/>
    <property type="match status" value="1"/>
</dbReference>
<dbReference type="FunFam" id="1.10.1040.10:FF:000004">
    <property type="entry name" value="Glycerol-3-phosphate dehydrogenase [NAD(+)]"/>
    <property type="match status" value="1"/>
</dbReference>
<dbReference type="GO" id="GO:0042803">
    <property type="term" value="F:protein homodimerization activity"/>
    <property type="evidence" value="ECO:0007669"/>
    <property type="project" value="InterPro"/>
</dbReference>
<evidence type="ECO:0000256" key="8">
    <source>
        <dbReference type="RuleBase" id="RU361243"/>
    </source>
</evidence>
<evidence type="ECO:0000256" key="5">
    <source>
        <dbReference type="PIRSR" id="PIRSR000114-1"/>
    </source>
</evidence>
<dbReference type="STRING" id="6183.A0A3Q0KSF8"/>
<comment type="similarity">
    <text evidence="1 7">Belongs to the NAD-dependent glycerol-3-phosphate dehydrogenase family.</text>
</comment>
<dbReference type="PANTHER" id="PTHR11728:SF8">
    <property type="entry name" value="GLYCEROL-3-PHOSPHATE DEHYDROGENASE [NAD(+)]-RELATED"/>
    <property type="match status" value="1"/>
</dbReference>
<evidence type="ECO:0000256" key="6">
    <source>
        <dbReference type="PIRSR" id="PIRSR000114-3"/>
    </source>
</evidence>
<reference evidence="12" key="2">
    <citation type="submission" date="2018-12" db="UniProtKB">
        <authorList>
            <consortium name="WormBaseParasite"/>
        </authorList>
    </citation>
    <scope>IDENTIFICATION</scope>
    <source>
        <strain evidence="12">Puerto Rican</strain>
    </source>
</reference>
<keyword evidence="11" id="KW-1185">Reference proteome</keyword>
<name>A0A3Q0KSF8_SCHMA</name>
<dbReference type="InterPro" id="IPR008927">
    <property type="entry name" value="6-PGluconate_DH-like_C_sf"/>
</dbReference>
<evidence type="ECO:0000256" key="1">
    <source>
        <dbReference type="ARBA" id="ARBA00011009"/>
    </source>
</evidence>
<reference evidence="11" key="1">
    <citation type="journal article" date="2012" name="PLoS Negl. Trop. Dis.">
        <title>A systematically improved high quality genome and transcriptome of the human blood fluke Schistosoma mansoni.</title>
        <authorList>
            <person name="Protasio A.V."/>
            <person name="Tsai I.J."/>
            <person name="Babbage A."/>
            <person name="Nichol S."/>
            <person name="Hunt M."/>
            <person name="Aslett M.A."/>
            <person name="De Silva N."/>
            <person name="Velarde G.S."/>
            <person name="Anderson T.J."/>
            <person name="Clark R.C."/>
            <person name="Davidson C."/>
            <person name="Dillon G.P."/>
            <person name="Holroyd N.E."/>
            <person name="LoVerde P.T."/>
            <person name="Lloyd C."/>
            <person name="McQuillan J."/>
            <person name="Oliveira G."/>
            <person name="Otto T.D."/>
            <person name="Parker-Manuel S.J."/>
            <person name="Quail M.A."/>
            <person name="Wilson R.A."/>
            <person name="Zerlotini A."/>
            <person name="Dunne D.W."/>
            <person name="Berriman M."/>
        </authorList>
    </citation>
    <scope>NUCLEOTIDE SEQUENCE [LARGE SCALE GENOMIC DNA]</scope>
    <source>
        <strain evidence="11">Puerto Rican</strain>
    </source>
</reference>
<dbReference type="EC" id="1.1.1.8" evidence="8"/>
<evidence type="ECO:0000256" key="4">
    <source>
        <dbReference type="ARBA" id="ARBA00048683"/>
    </source>
</evidence>
<dbReference type="InterPro" id="IPR006168">
    <property type="entry name" value="G3P_DH_NAD-dep"/>
</dbReference>
<evidence type="ECO:0000256" key="2">
    <source>
        <dbReference type="ARBA" id="ARBA00023002"/>
    </source>
</evidence>
<evidence type="ECO:0000313" key="12">
    <source>
        <dbReference type="WBParaSite" id="Smp_168310.1"/>
    </source>
</evidence>
<evidence type="ECO:0000256" key="3">
    <source>
        <dbReference type="ARBA" id="ARBA00023027"/>
    </source>
</evidence>
<keyword evidence="3 6" id="KW-0520">NAD</keyword>
<evidence type="ECO:0000313" key="11">
    <source>
        <dbReference type="Proteomes" id="UP000008854"/>
    </source>
</evidence>
<dbReference type="Gene3D" id="1.10.1040.10">
    <property type="entry name" value="N-(1-d-carboxylethyl)-l-norvaline Dehydrogenase, domain 2"/>
    <property type="match status" value="1"/>
</dbReference>
<keyword evidence="2 7" id="KW-0560">Oxidoreductase</keyword>
<evidence type="ECO:0000259" key="9">
    <source>
        <dbReference type="Pfam" id="PF01210"/>
    </source>
</evidence>
<dbReference type="InterPro" id="IPR017751">
    <property type="entry name" value="G3P_DH_NAD-dep_euk"/>
</dbReference>
<proteinExistence type="inferred from homology"/>